<gene>
    <name evidence="2" type="ORF">O9K51_00682</name>
</gene>
<comment type="caution">
    <text evidence="2">The sequence shown here is derived from an EMBL/GenBank/DDBJ whole genome shotgun (WGS) entry which is preliminary data.</text>
</comment>
<feature type="region of interest" description="Disordered" evidence="1">
    <location>
        <begin position="34"/>
        <end position="71"/>
    </location>
</feature>
<keyword evidence="3" id="KW-1185">Reference proteome</keyword>
<evidence type="ECO:0000313" key="2">
    <source>
        <dbReference type="EMBL" id="KAJ6445917.1"/>
    </source>
</evidence>
<dbReference type="AlphaFoldDB" id="A0AB34G2R5"/>
<name>A0AB34G2R5_9HYPO</name>
<feature type="compositionally biased region" description="Polar residues" evidence="1">
    <location>
        <begin position="111"/>
        <end position="125"/>
    </location>
</feature>
<evidence type="ECO:0000256" key="1">
    <source>
        <dbReference type="SAM" id="MobiDB-lite"/>
    </source>
</evidence>
<feature type="compositionally biased region" description="Pro residues" evidence="1">
    <location>
        <begin position="47"/>
        <end position="58"/>
    </location>
</feature>
<feature type="region of interest" description="Disordered" evidence="1">
    <location>
        <begin position="495"/>
        <end position="523"/>
    </location>
</feature>
<organism evidence="2 3">
    <name type="scientific">Purpureocillium lavendulum</name>
    <dbReference type="NCBI Taxonomy" id="1247861"/>
    <lineage>
        <taxon>Eukaryota</taxon>
        <taxon>Fungi</taxon>
        <taxon>Dikarya</taxon>
        <taxon>Ascomycota</taxon>
        <taxon>Pezizomycotina</taxon>
        <taxon>Sordariomycetes</taxon>
        <taxon>Hypocreomycetidae</taxon>
        <taxon>Hypocreales</taxon>
        <taxon>Ophiocordycipitaceae</taxon>
        <taxon>Purpureocillium</taxon>
    </lineage>
</organism>
<reference evidence="2" key="1">
    <citation type="submission" date="2023-01" db="EMBL/GenBank/DDBJ databases">
        <title>The growth and conidiation of Purpureocillium lavendulum are regulated by nitrogen source and histone H3K14 acetylation.</title>
        <authorList>
            <person name="Tang P."/>
            <person name="Han J."/>
            <person name="Zhang C."/>
            <person name="Tang P."/>
            <person name="Qi F."/>
            <person name="Zhang K."/>
            <person name="Liang L."/>
        </authorList>
    </citation>
    <scope>NUCLEOTIDE SEQUENCE</scope>
    <source>
        <strain evidence="2">YMF1.00683</strain>
    </source>
</reference>
<dbReference type="Proteomes" id="UP001163105">
    <property type="component" value="Unassembled WGS sequence"/>
</dbReference>
<feature type="region of interest" description="Disordered" evidence="1">
    <location>
        <begin position="224"/>
        <end position="250"/>
    </location>
</feature>
<proteinExistence type="predicted"/>
<sequence length="523" mass="59263">MDTTTWDGQENPRLPSSSALEELFDKFFDWPAFSGAPQPIDESSHYPSPPFSDSPPSPVSGYEYSPSSPIHGAHLSIRDLEAEFLRMRAPYDDAVPGSDYSGHTPPELVQGGSTSPSDHSGSLPSDRSDDGHHRPHVTLREAQAQDDEWTYPQTESSVKPAPRGYPPRIHVHADQPRAQFASQSAGQKRRRPAADSDKRQRQLADPVQTADVRKSGACLPCRVTKTRPYRSNGDSDEARKADFPRDHVPSHESLQRWVEGQIKREYKSDFPRALQSFLLAYAEGGRSLPKHELVDNVHKMNCFFRIWRMSSFWCRDPANHIVTLPLSVQARLRKIAREALKSLEYKVLKSLDDCLGQHSQPQPQERMAIWACLWQLMLMYRDLMGAFKAQIARAGANGEAYHVHYQRLADVHFPMVAIFYHYQFRTKKSLEISLDWLQAGSYLRHDPRTKGDICHLGRRLLDARKDMYQSLRSSVDDSDGLLCVLVVNHELKKLNARKRTPKGSSKPRSSRRGGGDDCDDDGE</sequence>
<dbReference type="EMBL" id="JAQHRD010000001">
    <property type="protein sequence ID" value="KAJ6445917.1"/>
    <property type="molecule type" value="Genomic_DNA"/>
</dbReference>
<feature type="region of interest" description="Disordered" evidence="1">
    <location>
        <begin position="92"/>
        <end position="211"/>
    </location>
</feature>
<feature type="compositionally biased region" description="Basic and acidic residues" evidence="1">
    <location>
        <begin position="236"/>
        <end position="250"/>
    </location>
</feature>
<feature type="compositionally biased region" description="Basic and acidic residues" evidence="1">
    <location>
        <begin position="192"/>
        <end position="202"/>
    </location>
</feature>
<protein>
    <submittedName>
        <fullName evidence="2">Short-chain dehydrogenase TIC 32, chloroplastic</fullName>
    </submittedName>
</protein>
<accession>A0AB34G2R5</accession>
<evidence type="ECO:0000313" key="3">
    <source>
        <dbReference type="Proteomes" id="UP001163105"/>
    </source>
</evidence>